<reference evidence="2 3" key="1">
    <citation type="submission" date="2013-05" db="EMBL/GenBank/DDBJ databases">
        <title>Draft genome sequence of Rubidibacter lacunae KORDI 51-2.</title>
        <authorList>
            <person name="Choi D.H."/>
            <person name="Noh J.H."/>
            <person name="Kwon K.-K."/>
            <person name="Lee J.-H."/>
            <person name="Ryu J.-Y."/>
        </authorList>
    </citation>
    <scope>NUCLEOTIDE SEQUENCE [LARGE SCALE GENOMIC DNA]</scope>
    <source>
        <strain evidence="2 3">KORDI 51-2</strain>
    </source>
</reference>
<dbReference type="InParanoid" id="U5DF08"/>
<protein>
    <submittedName>
        <fullName evidence="2">Uncharacterized protein</fullName>
    </submittedName>
</protein>
<evidence type="ECO:0000313" key="2">
    <source>
        <dbReference type="EMBL" id="ERN43078.1"/>
    </source>
</evidence>
<accession>U5DF08</accession>
<dbReference type="AlphaFoldDB" id="U5DF08"/>
<keyword evidence="3" id="KW-1185">Reference proteome</keyword>
<sequence length="65" mass="7332">MAWPLTKKQLSLLLTQDFRELSFEDNADNKDPPTQLIVTPSSRWQPTDSGTTSVPKWFIAKQIGG</sequence>
<name>U5DF08_9CHRO</name>
<dbReference type="EMBL" id="ASSJ01000003">
    <property type="protein sequence ID" value="ERN43078.1"/>
    <property type="molecule type" value="Genomic_DNA"/>
</dbReference>
<evidence type="ECO:0000313" key="3">
    <source>
        <dbReference type="Proteomes" id="UP000016960"/>
    </source>
</evidence>
<dbReference type="Proteomes" id="UP000016960">
    <property type="component" value="Unassembled WGS sequence"/>
</dbReference>
<comment type="caution">
    <text evidence="2">The sequence shown here is derived from an EMBL/GenBank/DDBJ whole genome shotgun (WGS) entry which is preliminary data.</text>
</comment>
<organism evidence="2 3">
    <name type="scientific">Rubidibacter lacunae KORDI 51-2</name>
    <dbReference type="NCBI Taxonomy" id="582515"/>
    <lineage>
        <taxon>Bacteria</taxon>
        <taxon>Bacillati</taxon>
        <taxon>Cyanobacteriota</taxon>
        <taxon>Cyanophyceae</taxon>
        <taxon>Oscillatoriophycideae</taxon>
        <taxon>Chroococcales</taxon>
        <taxon>Aphanothecaceae</taxon>
        <taxon>Rubidibacter</taxon>
    </lineage>
</organism>
<feature type="region of interest" description="Disordered" evidence="1">
    <location>
        <begin position="24"/>
        <end position="51"/>
    </location>
</feature>
<feature type="compositionally biased region" description="Polar residues" evidence="1">
    <location>
        <begin position="36"/>
        <end position="51"/>
    </location>
</feature>
<gene>
    <name evidence="2" type="ORF">KR51_00001380</name>
</gene>
<evidence type="ECO:0000256" key="1">
    <source>
        <dbReference type="SAM" id="MobiDB-lite"/>
    </source>
</evidence>
<proteinExistence type="predicted"/>